<organism evidence="4 5">
    <name type="scientific">Oceanococcus atlanticus</name>
    <dbReference type="NCBI Taxonomy" id="1317117"/>
    <lineage>
        <taxon>Bacteria</taxon>
        <taxon>Pseudomonadati</taxon>
        <taxon>Pseudomonadota</taxon>
        <taxon>Gammaproteobacteria</taxon>
        <taxon>Chromatiales</taxon>
        <taxon>Oceanococcaceae</taxon>
        <taxon>Oceanococcus</taxon>
    </lineage>
</organism>
<dbReference type="Gene3D" id="2.40.160.10">
    <property type="entry name" value="Porin"/>
    <property type="match status" value="1"/>
</dbReference>
<feature type="signal peptide" evidence="2">
    <location>
        <begin position="1"/>
        <end position="19"/>
    </location>
</feature>
<dbReference type="SUPFAM" id="SSF56935">
    <property type="entry name" value="Porins"/>
    <property type="match status" value="1"/>
</dbReference>
<dbReference type="OrthoDB" id="5974338at2"/>
<protein>
    <recommendedName>
        <fullName evidence="3">Outer membrane protein beta-barrel domain-containing protein</fullName>
    </recommendedName>
</protein>
<evidence type="ECO:0000256" key="1">
    <source>
        <dbReference type="ARBA" id="ARBA00022729"/>
    </source>
</evidence>
<name>A0A1Y1SH05_9GAMM</name>
<reference evidence="4 5" key="1">
    <citation type="submission" date="2013-04" db="EMBL/GenBank/DDBJ databases">
        <title>Oceanococcus atlanticus 22II-S10r2 Genome Sequencing.</title>
        <authorList>
            <person name="Lai Q."/>
            <person name="Li G."/>
            <person name="Shao Z."/>
        </authorList>
    </citation>
    <scope>NUCLEOTIDE SEQUENCE [LARGE SCALE GENOMIC DNA]</scope>
    <source>
        <strain evidence="4 5">22II-S10r2</strain>
    </source>
</reference>
<gene>
    <name evidence="4" type="ORF">ATO7_03680</name>
</gene>
<feature type="chain" id="PRO_5012078736" description="Outer membrane protein beta-barrel domain-containing protein" evidence="2">
    <location>
        <begin position="20"/>
        <end position="247"/>
    </location>
</feature>
<evidence type="ECO:0000313" key="5">
    <source>
        <dbReference type="Proteomes" id="UP000192342"/>
    </source>
</evidence>
<feature type="domain" description="Outer membrane protein beta-barrel" evidence="3">
    <location>
        <begin position="6"/>
        <end position="208"/>
    </location>
</feature>
<sequence length="247" mass="25952">MFKHTVAAAALLASGSALAADDAILFNSLNARYIDSELGNLSGDGYGIDLNVALTEYLFATVDYSTRTFDDSTGDADLEFFSGGLGMNFALNEARTVQLYAAATWEQIDLDVATSAGGGDGGDGGGNALCDSPLGGLLGLLGICDAMAGQTTSKALVLPSNGRTDGYGLTGGIRALVFDNLEVNAQYKYREYDSDEETLYGAGVGYNFGNWVVLARYESYEELDLDEWSVGVGYTFGKTAGDSGSIW</sequence>
<evidence type="ECO:0000259" key="3">
    <source>
        <dbReference type="Pfam" id="PF13505"/>
    </source>
</evidence>
<keyword evidence="5" id="KW-1185">Reference proteome</keyword>
<dbReference type="InterPro" id="IPR023614">
    <property type="entry name" value="Porin_dom_sf"/>
</dbReference>
<proteinExistence type="predicted"/>
<evidence type="ECO:0000256" key="2">
    <source>
        <dbReference type="SAM" id="SignalP"/>
    </source>
</evidence>
<dbReference type="AlphaFoldDB" id="A0A1Y1SH05"/>
<comment type="caution">
    <text evidence="4">The sequence shown here is derived from an EMBL/GenBank/DDBJ whole genome shotgun (WGS) entry which is preliminary data.</text>
</comment>
<dbReference type="EMBL" id="AQQV01000001">
    <property type="protein sequence ID" value="ORE88945.1"/>
    <property type="molecule type" value="Genomic_DNA"/>
</dbReference>
<accession>A0A1Y1SH05</accession>
<dbReference type="Pfam" id="PF13505">
    <property type="entry name" value="OMP_b-brl"/>
    <property type="match status" value="1"/>
</dbReference>
<dbReference type="InterPro" id="IPR027385">
    <property type="entry name" value="Beta-barrel_OMP"/>
</dbReference>
<dbReference type="RefSeq" id="WP_083559632.1">
    <property type="nucleotide sequence ID" value="NZ_AQQV01000001.1"/>
</dbReference>
<evidence type="ECO:0000313" key="4">
    <source>
        <dbReference type="EMBL" id="ORE88945.1"/>
    </source>
</evidence>
<keyword evidence="1 2" id="KW-0732">Signal</keyword>
<dbReference type="Proteomes" id="UP000192342">
    <property type="component" value="Unassembled WGS sequence"/>
</dbReference>